<accession>A0A8H4W583</accession>
<evidence type="ECO:0000313" key="1">
    <source>
        <dbReference type="EMBL" id="KAF4633911.1"/>
    </source>
</evidence>
<name>A0A8H4W583_9HELO</name>
<gene>
    <name evidence="1" type="ORF">G7Y89_g4205</name>
</gene>
<proteinExistence type="predicted"/>
<keyword evidence="2" id="KW-1185">Reference proteome</keyword>
<protein>
    <submittedName>
        <fullName evidence="1">Uncharacterized protein</fullName>
    </submittedName>
</protein>
<reference evidence="1 2" key="1">
    <citation type="submission" date="2020-03" db="EMBL/GenBank/DDBJ databases">
        <title>Draft Genome Sequence of Cudoniella acicularis.</title>
        <authorList>
            <person name="Buettner E."/>
            <person name="Kellner H."/>
        </authorList>
    </citation>
    <scope>NUCLEOTIDE SEQUENCE [LARGE SCALE GENOMIC DNA]</scope>
    <source>
        <strain evidence="1 2">DSM 108380</strain>
    </source>
</reference>
<dbReference type="Proteomes" id="UP000566819">
    <property type="component" value="Unassembled WGS sequence"/>
</dbReference>
<evidence type="ECO:0000313" key="2">
    <source>
        <dbReference type="Proteomes" id="UP000566819"/>
    </source>
</evidence>
<sequence length="194" mass="22497">MKLRGWAYYDPFLRFLYTIGPANAAMLKSLIFSGTVKLHTCDEDHCKRCDLDLVPSLVYLSVRYDGDDLEDYNFAEPTTQWLRERHIKKVRRERHEAFTSAVVQKNELTQKLEKVVETCGFCGEGHAWYECYSLCPCCGAYGHLRRKYPVSQRFKELAAEKRAEDKKQKELENRGSLSGCMALRRGCYEISEGD</sequence>
<dbReference type="EMBL" id="JAAMPI010000222">
    <property type="protein sequence ID" value="KAF4633911.1"/>
    <property type="molecule type" value="Genomic_DNA"/>
</dbReference>
<dbReference type="OrthoDB" id="3526454at2759"/>
<dbReference type="AlphaFoldDB" id="A0A8H4W583"/>
<comment type="caution">
    <text evidence="1">The sequence shown here is derived from an EMBL/GenBank/DDBJ whole genome shotgun (WGS) entry which is preliminary data.</text>
</comment>
<organism evidence="1 2">
    <name type="scientific">Cudoniella acicularis</name>
    <dbReference type="NCBI Taxonomy" id="354080"/>
    <lineage>
        <taxon>Eukaryota</taxon>
        <taxon>Fungi</taxon>
        <taxon>Dikarya</taxon>
        <taxon>Ascomycota</taxon>
        <taxon>Pezizomycotina</taxon>
        <taxon>Leotiomycetes</taxon>
        <taxon>Helotiales</taxon>
        <taxon>Tricladiaceae</taxon>
        <taxon>Cudoniella</taxon>
    </lineage>
</organism>